<evidence type="ECO:0000256" key="1">
    <source>
        <dbReference type="SAM" id="MobiDB-lite"/>
    </source>
</evidence>
<gene>
    <name evidence="2" type="ORF">PLEPLA_LOCUS17066</name>
</gene>
<name>A0A9N7YKW0_PLEPL</name>
<sequence length="155" mass="17334">MTRTRDQRPLLQSQRGAGTKRSPEESLAFFIKLHLPLGDELHRMVPVEHIKPAFPPGKAQRGVRAPASSGSSLSGAMLAEFPLWIPGQISPPPPALWALKNVIGWDWEMGLEASRDQAPEEECTSERNKQEHRGKENTPCYQRGGEEEEEEEEAL</sequence>
<comment type="caution">
    <text evidence="2">The sequence shown here is derived from an EMBL/GenBank/DDBJ whole genome shotgun (WGS) entry which is preliminary data.</text>
</comment>
<protein>
    <submittedName>
        <fullName evidence="2">Uncharacterized protein</fullName>
    </submittedName>
</protein>
<accession>A0A9N7YKW0</accession>
<dbReference type="Proteomes" id="UP001153269">
    <property type="component" value="Unassembled WGS sequence"/>
</dbReference>
<evidence type="ECO:0000313" key="2">
    <source>
        <dbReference type="EMBL" id="CAB1429091.1"/>
    </source>
</evidence>
<feature type="region of interest" description="Disordered" evidence="1">
    <location>
        <begin position="53"/>
        <end position="72"/>
    </location>
</feature>
<keyword evidence="3" id="KW-1185">Reference proteome</keyword>
<dbReference type="AlphaFoldDB" id="A0A9N7YKW0"/>
<feature type="compositionally biased region" description="Acidic residues" evidence="1">
    <location>
        <begin position="146"/>
        <end position="155"/>
    </location>
</feature>
<feature type="region of interest" description="Disordered" evidence="1">
    <location>
        <begin position="113"/>
        <end position="155"/>
    </location>
</feature>
<feature type="compositionally biased region" description="Basic and acidic residues" evidence="1">
    <location>
        <begin position="113"/>
        <end position="136"/>
    </location>
</feature>
<dbReference type="EMBL" id="CADEAL010001112">
    <property type="protein sequence ID" value="CAB1429091.1"/>
    <property type="molecule type" value="Genomic_DNA"/>
</dbReference>
<evidence type="ECO:0000313" key="3">
    <source>
        <dbReference type="Proteomes" id="UP001153269"/>
    </source>
</evidence>
<feature type="region of interest" description="Disordered" evidence="1">
    <location>
        <begin position="1"/>
        <end position="23"/>
    </location>
</feature>
<organism evidence="2 3">
    <name type="scientific">Pleuronectes platessa</name>
    <name type="common">European plaice</name>
    <dbReference type="NCBI Taxonomy" id="8262"/>
    <lineage>
        <taxon>Eukaryota</taxon>
        <taxon>Metazoa</taxon>
        <taxon>Chordata</taxon>
        <taxon>Craniata</taxon>
        <taxon>Vertebrata</taxon>
        <taxon>Euteleostomi</taxon>
        <taxon>Actinopterygii</taxon>
        <taxon>Neopterygii</taxon>
        <taxon>Teleostei</taxon>
        <taxon>Neoteleostei</taxon>
        <taxon>Acanthomorphata</taxon>
        <taxon>Carangaria</taxon>
        <taxon>Pleuronectiformes</taxon>
        <taxon>Pleuronectoidei</taxon>
        <taxon>Pleuronectidae</taxon>
        <taxon>Pleuronectes</taxon>
    </lineage>
</organism>
<proteinExistence type="predicted"/>
<reference evidence="2" key="1">
    <citation type="submission" date="2020-03" db="EMBL/GenBank/DDBJ databases">
        <authorList>
            <person name="Weist P."/>
        </authorList>
    </citation>
    <scope>NUCLEOTIDE SEQUENCE</scope>
</reference>